<dbReference type="AlphaFoldDB" id="A0A5B1LMM2"/>
<dbReference type="EMBL" id="VUJV01000001">
    <property type="protein sequence ID" value="KAA1420859.1"/>
    <property type="molecule type" value="Genomic_DNA"/>
</dbReference>
<proteinExistence type="predicted"/>
<name>A0A5B1LMM2_9ACTN</name>
<feature type="compositionally biased region" description="Basic residues" evidence="1">
    <location>
        <begin position="1"/>
        <end position="10"/>
    </location>
</feature>
<feature type="transmembrane region" description="Helical" evidence="2">
    <location>
        <begin position="81"/>
        <end position="100"/>
    </location>
</feature>
<dbReference type="RefSeq" id="WP_149726319.1">
    <property type="nucleotide sequence ID" value="NZ_VUJV01000001.1"/>
</dbReference>
<evidence type="ECO:0000313" key="3">
    <source>
        <dbReference type="EMBL" id="KAA1420859.1"/>
    </source>
</evidence>
<feature type="compositionally biased region" description="Acidic residues" evidence="1">
    <location>
        <begin position="296"/>
        <end position="307"/>
    </location>
</feature>
<evidence type="ECO:0000313" key="4">
    <source>
        <dbReference type="Proteomes" id="UP000325003"/>
    </source>
</evidence>
<dbReference type="Proteomes" id="UP000325003">
    <property type="component" value="Unassembled WGS sequence"/>
</dbReference>
<feature type="compositionally biased region" description="Polar residues" evidence="1">
    <location>
        <begin position="11"/>
        <end position="21"/>
    </location>
</feature>
<sequence>MAAKNVRRKTTASSGQSWKPTAEANSRATRLRLVAAALWALAIGLELYGIFGLLLNDGILESSSSVEGDGTLKAGETFPDWAFWVLIGLLVVMGIVTIIGSQLWKKAQALDPPSEQNPVSFFLKSQLGAIIPLVAFVPIIVFIFLNKNMSKQQKGWAGGVGIVVGLIAVALGINYDPPSQEEYTADQQAVIQLLGKDEVWWSTSGSVYHVCDDAPDIAGKDNTSGTTAEAVDAGRPRLTLELTSELKACGLAVPNNIDEIVQAIRDVRDGKTSEQLLPSPDWTGVEGAPSGSALDDLNDAIDQAEDE</sequence>
<accession>A0A5B1LMM2</accession>
<evidence type="ECO:0000256" key="1">
    <source>
        <dbReference type="SAM" id="MobiDB-lite"/>
    </source>
</evidence>
<organism evidence="3 4">
    <name type="scientific">Nocardioides humilatus</name>
    <dbReference type="NCBI Taxonomy" id="2607660"/>
    <lineage>
        <taxon>Bacteria</taxon>
        <taxon>Bacillati</taxon>
        <taxon>Actinomycetota</taxon>
        <taxon>Actinomycetes</taxon>
        <taxon>Propionibacteriales</taxon>
        <taxon>Nocardioidaceae</taxon>
        <taxon>Nocardioides</taxon>
    </lineage>
</organism>
<keyword evidence="2" id="KW-0812">Transmembrane</keyword>
<feature type="transmembrane region" description="Helical" evidence="2">
    <location>
        <begin position="33"/>
        <end position="55"/>
    </location>
</feature>
<gene>
    <name evidence="3" type="ORF">F0U44_00460</name>
</gene>
<reference evidence="3 4" key="2">
    <citation type="submission" date="2019-09" db="EMBL/GenBank/DDBJ databases">
        <authorList>
            <person name="Jin C."/>
        </authorList>
    </citation>
    <scope>NUCLEOTIDE SEQUENCE [LARGE SCALE GENOMIC DNA]</scope>
    <source>
        <strain evidence="3 4">BN130099</strain>
    </source>
</reference>
<feature type="region of interest" description="Disordered" evidence="1">
    <location>
        <begin position="1"/>
        <end position="21"/>
    </location>
</feature>
<feature type="transmembrane region" description="Helical" evidence="2">
    <location>
        <begin position="156"/>
        <end position="175"/>
    </location>
</feature>
<feature type="region of interest" description="Disordered" evidence="1">
    <location>
        <begin position="271"/>
        <end position="307"/>
    </location>
</feature>
<protein>
    <submittedName>
        <fullName evidence="3">Uncharacterized protein</fullName>
    </submittedName>
</protein>
<reference evidence="3 4" key="1">
    <citation type="submission" date="2019-09" db="EMBL/GenBank/DDBJ databases">
        <title>Nocardioides panacisoli sp. nov., isolated from the soil of a ginseng field.</title>
        <authorList>
            <person name="Cho C."/>
        </authorList>
    </citation>
    <scope>NUCLEOTIDE SEQUENCE [LARGE SCALE GENOMIC DNA]</scope>
    <source>
        <strain evidence="3 4">BN130099</strain>
    </source>
</reference>
<keyword evidence="2" id="KW-1133">Transmembrane helix</keyword>
<keyword evidence="4" id="KW-1185">Reference proteome</keyword>
<comment type="caution">
    <text evidence="3">The sequence shown here is derived from an EMBL/GenBank/DDBJ whole genome shotgun (WGS) entry which is preliminary data.</text>
</comment>
<evidence type="ECO:0000256" key="2">
    <source>
        <dbReference type="SAM" id="Phobius"/>
    </source>
</evidence>
<keyword evidence="2" id="KW-0472">Membrane</keyword>
<feature type="transmembrane region" description="Helical" evidence="2">
    <location>
        <begin position="121"/>
        <end position="144"/>
    </location>
</feature>